<comment type="caution">
    <text evidence="3">The sequence shown here is derived from an EMBL/GenBank/DDBJ whole genome shotgun (WGS) entry which is preliminary data.</text>
</comment>
<organism evidence="3 4">
    <name type="scientific">Panicum virgatum</name>
    <name type="common">Blackwell switchgrass</name>
    <dbReference type="NCBI Taxonomy" id="38727"/>
    <lineage>
        <taxon>Eukaryota</taxon>
        <taxon>Viridiplantae</taxon>
        <taxon>Streptophyta</taxon>
        <taxon>Embryophyta</taxon>
        <taxon>Tracheophyta</taxon>
        <taxon>Spermatophyta</taxon>
        <taxon>Magnoliopsida</taxon>
        <taxon>Liliopsida</taxon>
        <taxon>Poales</taxon>
        <taxon>Poaceae</taxon>
        <taxon>PACMAD clade</taxon>
        <taxon>Panicoideae</taxon>
        <taxon>Panicodae</taxon>
        <taxon>Paniceae</taxon>
        <taxon>Panicinae</taxon>
        <taxon>Panicum</taxon>
        <taxon>Panicum sect. Hiantes</taxon>
    </lineage>
</organism>
<dbReference type="CDD" id="cd02947">
    <property type="entry name" value="TRX_family"/>
    <property type="match status" value="1"/>
</dbReference>
<evidence type="ECO:0000256" key="1">
    <source>
        <dbReference type="SAM" id="Phobius"/>
    </source>
</evidence>
<dbReference type="InterPro" id="IPR050620">
    <property type="entry name" value="Thioredoxin_H-type-like"/>
</dbReference>
<dbReference type="Proteomes" id="UP000823388">
    <property type="component" value="Chromosome 8K"/>
</dbReference>
<keyword evidence="1" id="KW-0812">Transmembrane</keyword>
<evidence type="ECO:0000313" key="4">
    <source>
        <dbReference type="Proteomes" id="UP000823388"/>
    </source>
</evidence>
<name>A0A8T0PIS6_PANVG</name>
<dbReference type="SUPFAM" id="SSF52833">
    <property type="entry name" value="Thioredoxin-like"/>
    <property type="match status" value="1"/>
</dbReference>
<dbReference type="InterPro" id="IPR036249">
    <property type="entry name" value="Thioredoxin-like_sf"/>
</dbReference>
<dbReference type="PANTHER" id="PTHR10438:SF387">
    <property type="entry name" value="OS09G0559600 PROTEIN"/>
    <property type="match status" value="1"/>
</dbReference>
<evidence type="ECO:0000259" key="2">
    <source>
        <dbReference type="PROSITE" id="PS51352"/>
    </source>
</evidence>
<dbReference type="Pfam" id="PF00085">
    <property type="entry name" value="Thioredoxin"/>
    <property type="match status" value="1"/>
</dbReference>
<gene>
    <name evidence="3" type="ORF">PVAP13_8KG144500</name>
</gene>
<feature type="domain" description="Thioredoxin" evidence="2">
    <location>
        <begin position="31"/>
        <end position="140"/>
    </location>
</feature>
<dbReference type="InterPro" id="IPR013766">
    <property type="entry name" value="Thioredoxin_domain"/>
</dbReference>
<feature type="transmembrane region" description="Helical" evidence="1">
    <location>
        <begin position="17"/>
        <end position="38"/>
    </location>
</feature>
<sequence length="140" mass="16151">MTGNNTTSLHHPSFLPQYMFCLICTGFLLLMVPIDVVMTISTTTDLERELNKSDKLIVLEFMAPWSEPCKVMKEPYRRIARARKDRVNFYTLNVDKFKDLAEEAGVEALPMYVLLKNDDVIDMVVGVRRHELENAIKNNI</sequence>
<keyword evidence="1" id="KW-1133">Transmembrane helix</keyword>
<dbReference type="PROSITE" id="PS51352">
    <property type="entry name" value="THIOREDOXIN_2"/>
    <property type="match status" value="1"/>
</dbReference>
<dbReference type="PANTHER" id="PTHR10438">
    <property type="entry name" value="THIOREDOXIN"/>
    <property type="match status" value="1"/>
</dbReference>
<reference evidence="3 4" key="1">
    <citation type="submission" date="2020-05" db="EMBL/GenBank/DDBJ databases">
        <title>WGS assembly of Panicum virgatum.</title>
        <authorList>
            <person name="Lovell J.T."/>
            <person name="Jenkins J."/>
            <person name="Shu S."/>
            <person name="Juenger T.E."/>
            <person name="Schmutz J."/>
        </authorList>
    </citation>
    <scope>NUCLEOTIDE SEQUENCE [LARGE SCALE GENOMIC DNA]</scope>
    <source>
        <strain evidence="4">cv. AP13</strain>
    </source>
</reference>
<dbReference type="EMBL" id="CM029051">
    <property type="protein sequence ID" value="KAG2562071.1"/>
    <property type="molecule type" value="Genomic_DNA"/>
</dbReference>
<dbReference type="Gene3D" id="3.40.30.10">
    <property type="entry name" value="Glutaredoxin"/>
    <property type="match status" value="1"/>
</dbReference>
<keyword evidence="1" id="KW-0472">Membrane</keyword>
<evidence type="ECO:0000313" key="3">
    <source>
        <dbReference type="EMBL" id="KAG2562071.1"/>
    </source>
</evidence>
<dbReference type="AlphaFoldDB" id="A0A8T0PIS6"/>
<accession>A0A8T0PIS6</accession>
<proteinExistence type="predicted"/>
<keyword evidence="4" id="KW-1185">Reference proteome</keyword>
<protein>
    <recommendedName>
        <fullName evidence="2">Thioredoxin domain-containing protein</fullName>
    </recommendedName>
</protein>